<dbReference type="CDD" id="cd01734">
    <property type="entry name" value="YlxS_C"/>
    <property type="match status" value="1"/>
</dbReference>
<dbReference type="SUPFAM" id="SSF75420">
    <property type="entry name" value="YhbC-like, N-terminal domain"/>
    <property type="match status" value="1"/>
</dbReference>
<dbReference type="Pfam" id="PF02576">
    <property type="entry name" value="RimP_N"/>
    <property type="match status" value="1"/>
</dbReference>
<dbReference type="Proteomes" id="UP001589755">
    <property type="component" value="Unassembled WGS sequence"/>
</dbReference>
<dbReference type="SUPFAM" id="SSF74942">
    <property type="entry name" value="YhbC-like, C-terminal domain"/>
    <property type="match status" value="1"/>
</dbReference>
<dbReference type="InterPro" id="IPR028989">
    <property type="entry name" value="RimP_N"/>
</dbReference>
<comment type="caution">
    <text evidence="7">The sequence shown here is derived from an EMBL/GenBank/DDBJ whole genome shotgun (WGS) entry which is preliminary data.</text>
</comment>
<evidence type="ECO:0000256" key="2">
    <source>
        <dbReference type="ARBA" id="ARBA00022517"/>
    </source>
</evidence>
<dbReference type="PANTHER" id="PTHR33867">
    <property type="entry name" value="RIBOSOME MATURATION FACTOR RIMP"/>
    <property type="match status" value="1"/>
</dbReference>
<comment type="function">
    <text evidence="3">Required for maturation of 30S ribosomal subunits.</text>
</comment>
<evidence type="ECO:0000313" key="8">
    <source>
        <dbReference type="Proteomes" id="UP001589755"/>
    </source>
</evidence>
<feature type="domain" description="Ribosome maturation factor RimP C-terminal" evidence="6">
    <location>
        <begin position="94"/>
        <end position="164"/>
    </location>
</feature>
<reference evidence="7 8" key="1">
    <citation type="submission" date="2024-09" db="EMBL/GenBank/DDBJ databases">
        <authorList>
            <person name="Sun Q."/>
            <person name="Mori K."/>
        </authorList>
    </citation>
    <scope>NUCLEOTIDE SEQUENCE [LARGE SCALE GENOMIC DNA]</scope>
    <source>
        <strain evidence="7 8">CCM 8543</strain>
    </source>
</reference>
<dbReference type="InterPro" id="IPR028998">
    <property type="entry name" value="RimP_C"/>
</dbReference>
<accession>A0ABV6DD22</accession>
<dbReference type="Gene3D" id="3.30.300.70">
    <property type="entry name" value="RimP-like superfamily, N-terminal"/>
    <property type="match status" value="1"/>
</dbReference>
<gene>
    <name evidence="3 7" type="primary">rimP</name>
    <name evidence="7" type="ORF">ACFFJ2_19085</name>
</gene>
<dbReference type="PANTHER" id="PTHR33867:SF1">
    <property type="entry name" value="RIBOSOME MATURATION FACTOR RIMP"/>
    <property type="match status" value="1"/>
</dbReference>
<dbReference type="Pfam" id="PF17384">
    <property type="entry name" value="DUF150_C"/>
    <property type="match status" value="1"/>
</dbReference>
<dbReference type="HAMAP" id="MF_01077">
    <property type="entry name" value="RimP"/>
    <property type="match status" value="1"/>
</dbReference>
<evidence type="ECO:0000259" key="5">
    <source>
        <dbReference type="Pfam" id="PF02576"/>
    </source>
</evidence>
<feature type="region of interest" description="Disordered" evidence="4">
    <location>
        <begin position="174"/>
        <end position="196"/>
    </location>
</feature>
<dbReference type="RefSeq" id="WP_261519808.1">
    <property type="nucleotide sequence ID" value="NZ_JAODNW010000007.1"/>
</dbReference>
<organism evidence="7 8">
    <name type="scientific">Chelativorans intermedius</name>
    <dbReference type="NCBI Taxonomy" id="515947"/>
    <lineage>
        <taxon>Bacteria</taxon>
        <taxon>Pseudomonadati</taxon>
        <taxon>Pseudomonadota</taxon>
        <taxon>Alphaproteobacteria</taxon>
        <taxon>Hyphomicrobiales</taxon>
        <taxon>Phyllobacteriaceae</taxon>
        <taxon>Chelativorans</taxon>
    </lineage>
</organism>
<name>A0ABV6DD22_9HYPH</name>
<feature type="domain" description="Ribosome maturation factor RimP N-terminal" evidence="5">
    <location>
        <begin position="19"/>
        <end position="91"/>
    </location>
</feature>
<keyword evidence="1 3" id="KW-0963">Cytoplasm</keyword>
<protein>
    <recommendedName>
        <fullName evidence="3">Ribosome maturation factor RimP</fullName>
    </recommendedName>
</protein>
<comment type="subcellular location">
    <subcellularLocation>
        <location evidence="3">Cytoplasm</location>
    </subcellularLocation>
</comment>
<dbReference type="InterPro" id="IPR003728">
    <property type="entry name" value="Ribosome_maturation_RimP"/>
</dbReference>
<sequence length="196" mass="21417">MQDDRIIRESGTEAHVAGIVMPVLDALGYRLVRVRLSAQDGLTLQIMAERPDGSMTVDDCETVSRAVSPVLDVEDPIDGAYQLEISSPGIDRPLVRRADFEAAVGHLAKIETAVLVGGRKRFRGTITALAGEALTMEREKVGEDEEPVVTIPLHAIGAARLVLTDALVREALKKDKEQRRRRKKERRADAAGTGEE</sequence>
<keyword evidence="2 3" id="KW-0690">Ribosome biogenesis</keyword>
<evidence type="ECO:0000256" key="4">
    <source>
        <dbReference type="SAM" id="MobiDB-lite"/>
    </source>
</evidence>
<dbReference type="EMBL" id="JBHLXD010000057">
    <property type="protein sequence ID" value="MFC0210497.1"/>
    <property type="molecule type" value="Genomic_DNA"/>
</dbReference>
<proteinExistence type="inferred from homology"/>
<evidence type="ECO:0000259" key="6">
    <source>
        <dbReference type="Pfam" id="PF17384"/>
    </source>
</evidence>
<dbReference type="NCBIfam" id="NF000932">
    <property type="entry name" value="PRK00092.2-5"/>
    <property type="match status" value="1"/>
</dbReference>
<comment type="similarity">
    <text evidence="3">Belongs to the RimP family.</text>
</comment>
<dbReference type="Gene3D" id="2.30.30.180">
    <property type="entry name" value="Ribosome maturation factor RimP, C-terminal domain"/>
    <property type="match status" value="1"/>
</dbReference>
<dbReference type="InterPro" id="IPR036847">
    <property type="entry name" value="RimP_C_sf"/>
</dbReference>
<dbReference type="InterPro" id="IPR035956">
    <property type="entry name" value="RimP_N_sf"/>
</dbReference>
<evidence type="ECO:0000313" key="7">
    <source>
        <dbReference type="EMBL" id="MFC0210497.1"/>
    </source>
</evidence>
<evidence type="ECO:0000256" key="1">
    <source>
        <dbReference type="ARBA" id="ARBA00022490"/>
    </source>
</evidence>
<keyword evidence="8" id="KW-1185">Reference proteome</keyword>
<evidence type="ECO:0000256" key="3">
    <source>
        <dbReference type="HAMAP-Rule" id="MF_01077"/>
    </source>
</evidence>